<dbReference type="AlphaFoldDB" id="Q2CJQ8"/>
<protein>
    <submittedName>
        <fullName evidence="2">Putative acetyltransferase</fullName>
    </submittedName>
</protein>
<evidence type="ECO:0000259" key="1">
    <source>
        <dbReference type="PROSITE" id="PS51186"/>
    </source>
</evidence>
<dbReference type="SUPFAM" id="SSF55729">
    <property type="entry name" value="Acyl-CoA N-acyltransferases (Nat)"/>
    <property type="match status" value="1"/>
</dbReference>
<dbReference type="STRING" id="314256.OG2516_11476"/>
<sequence>MSAPLVSLGLASELLVMSGASEVETYPDRIVLRTPSEPTYWFGNCVIFRSDRVDPEPQIAQFRADFPDAAHVVLQWDAPTMKLGPGHARLAEMGFEVEADDVLTRDTTPEAGAVPEGFLLREIVSDDDWTQVVALQAATGEAAGQGGPGHADYIARRYATARRQVAEGLGARFGAFDGATLAADLGIFHDARTARYQNVATAPAYRRRGLCAALVRHAGRWARQRAPEAVLVIVAEPDGDAGRVYRRCGFAPSERLVSAHKPGY</sequence>
<dbReference type="InterPro" id="IPR016181">
    <property type="entry name" value="Acyl_CoA_acyltransferase"/>
</dbReference>
<proteinExistence type="predicted"/>
<keyword evidence="2" id="KW-0808">Transferase</keyword>
<dbReference type="Pfam" id="PF00583">
    <property type="entry name" value="Acetyltransf_1"/>
    <property type="match status" value="1"/>
</dbReference>
<reference evidence="2 3" key="1">
    <citation type="journal article" date="2010" name="J. Bacteriol.">
        <title>Genome sequences of Oceanicola granulosus HTCC2516(T) and Oceanicola batsensis HTCC2597(TDelta).</title>
        <authorList>
            <person name="Thrash J.C."/>
            <person name="Cho J.C."/>
            <person name="Vergin K.L."/>
            <person name="Giovannoni S.J."/>
        </authorList>
    </citation>
    <scope>NUCLEOTIDE SEQUENCE [LARGE SCALE GENOMIC DNA]</scope>
    <source>
        <strain evidence="3">ATCC BAA-861 / DSM 15982 / KCTC 12143 / HTCC2516</strain>
    </source>
</reference>
<name>Q2CJQ8_OCEGH</name>
<dbReference type="Proteomes" id="UP000003635">
    <property type="component" value="Unassembled WGS sequence"/>
</dbReference>
<dbReference type="PROSITE" id="PS51186">
    <property type="entry name" value="GNAT"/>
    <property type="match status" value="1"/>
</dbReference>
<organism evidence="2 3">
    <name type="scientific">Oceanicola granulosus (strain ATCC BAA-861 / DSM 15982 / KCTC 12143 / HTCC2516)</name>
    <dbReference type="NCBI Taxonomy" id="314256"/>
    <lineage>
        <taxon>Bacteria</taxon>
        <taxon>Pseudomonadati</taxon>
        <taxon>Pseudomonadota</taxon>
        <taxon>Alphaproteobacteria</taxon>
        <taxon>Rhodobacterales</taxon>
        <taxon>Roseobacteraceae</taxon>
        <taxon>Oceanicola</taxon>
    </lineage>
</organism>
<gene>
    <name evidence="2" type="ORF">OG2516_11476</name>
</gene>
<dbReference type="CDD" id="cd04301">
    <property type="entry name" value="NAT_SF"/>
    <property type="match status" value="1"/>
</dbReference>
<dbReference type="OrthoDB" id="9796919at2"/>
<keyword evidence="3" id="KW-1185">Reference proteome</keyword>
<dbReference type="EMBL" id="AAOT01000001">
    <property type="protein sequence ID" value="EAR53081.1"/>
    <property type="molecule type" value="Genomic_DNA"/>
</dbReference>
<feature type="domain" description="N-acetyltransferase" evidence="1">
    <location>
        <begin position="118"/>
        <end position="264"/>
    </location>
</feature>
<dbReference type="GO" id="GO:0016747">
    <property type="term" value="F:acyltransferase activity, transferring groups other than amino-acyl groups"/>
    <property type="evidence" value="ECO:0007669"/>
    <property type="project" value="InterPro"/>
</dbReference>
<dbReference type="HOGENOM" id="CLU_086660_0_0_5"/>
<comment type="caution">
    <text evidence="2">The sequence shown here is derived from an EMBL/GenBank/DDBJ whole genome shotgun (WGS) entry which is preliminary data.</text>
</comment>
<accession>Q2CJQ8</accession>
<dbReference type="Gene3D" id="3.40.630.30">
    <property type="match status" value="1"/>
</dbReference>
<evidence type="ECO:0000313" key="2">
    <source>
        <dbReference type="EMBL" id="EAR53081.1"/>
    </source>
</evidence>
<dbReference type="RefSeq" id="WP_007255815.1">
    <property type="nucleotide sequence ID" value="NZ_CH724107.1"/>
</dbReference>
<dbReference type="InterPro" id="IPR000182">
    <property type="entry name" value="GNAT_dom"/>
</dbReference>
<evidence type="ECO:0000313" key="3">
    <source>
        <dbReference type="Proteomes" id="UP000003635"/>
    </source>
</evidence>
<dbReference type="eggNOG" id="COG0454">
    <property type="taxonomic scope" value="Bacteria"/>
</dbReference>